<dbReference type="GO" id="GO:0003735">
    <property type="term" value="F:structural constituent of ribosome"/>
    <property type="evidence" value="ECO:0007669"/>
    <property type="project" value="InterPro"/>
</dbReference>
<dbReference type="EMBL" id="KT006947">
    <property type="protein sequence ID" value="AKQ01018.1"/>
    <property type="molecule type" value="Genomic_DNA"/>
</dbReference>
<evidence type="ECO:0000256" key="1">
    <source>
        <dbReference type="ARBA" id="ARBA00007151"/>
    </source>
</evidence>
<dbReference type="SUPFAM" id="SSF47973">
    <property type="entry name" value="Ribosomal protein S7"/>
    <property type="match status" value="1"/>
</dbReference>
<keyword evidence="5 7" id="KW-0689">Ribosomal protein</keyword>
<comment type="function">
    <text evidence="7">One of the primary rRNA binding proteins, it binds directly to 16S rRNA where it nucleates assembly of the head domain of the 30S subunit. Is located at the subunit interface close to the decoding center, probably blocks exit of the E-site tRNA.</text>
</comment>
<keyword evidence="3 7" id="KW-0699">rRNA-binding</keyword>
<dbReference type="InterPro" id="IPR023798">
    <property type="entry name" value="Ribosomal_uS7_dom"/>
</dbReference>
<dbReference type="CDD" id="cd14869">
    <property type="entry name" value="uS7_Bacteria"/>
    <property type="match status" value="1"/>
</dbReference>
<organism evidence="9">
    <name type="scientific">uncultured Chloroflexi bacterium Rifle_16ft_4_minimus_1380</name>
    <dbReference type="NCBI Taxonomy" id="1665057"/>
    <lineage>
        <taxon>Bacteria</taxon>
        <taxon>Bacillati</taxon>
        <taxon>Chloroflexota</taxon>
        <taxon>environmental samples</taxon>
    </lineage>
</organism>
<comment type="subunit">
    <text evidence="7">Part of the 30S ribosomal subunit. Contacts proteins S9 and S11.</text>
</comment>
<evidence type="ECO:0000256" key="4">
    <source>
        <dbReference type="ARBA" id="ARBA00022884"/>
    </source>
</evidence>
<dbReference type="NCBIfam" id="TIGR01029">
    <property type="entry name" value="rpsG_bact"/>
    <property type="match status" value="1"/>
</dbReference>
<dbReference type="InterPro" id="IPR036823">
    <property type="entry name" value="Ribosomal_uS7_dom_sf"/>
</dbReference>
<evidence type="ECO:0000256" key="6">
    <source>
        <dbReference type="ARBA" id="ARBA00023274"/>
    </source>
</evidence>
<evidence type="ECO:0000259" key="8">
    <source>
        <dbReference type="Pfam" id="PF00177"/>
    </source>
</evidence>
<name>A0A0H4T0K2_9CHLR</name>
<dbReference type="GO" id="GO:0000049">
    <property type="term" value="F:tRNA binding"/>
    <property type="evidence" value="ECO:0007669"/>
    <property type="project" value="UniProtKB-UniRule"/>
</dbReference>
<dbReference type="PANTHER" id="PTHR11205">
    <property type="entry name" value="RIBOSOMAL PROTEIN S7"/>
    <property type="match status" value="1"/>
</dbReference>
<evidence type="ECO:0000313" key="9">
    <source>
        <dbReference type="EMBL" id="AKQ01018.1"/>
    </source>
</evidence>
<dbReference type="GO" id="GO:0019843">
    <property type="term" value="F:rRNA binding"/>
    <property type="evidence" value="ECO:0007669"/>
    <property type="project" value="UniProtKB-UniRule"/>
</dbReference>
<evidence type="ECO:0000256" key="7">
    <source>
        <dbReference type="HAMAP-Rule" id="MF_00480"/>
    </source>
</evidence>
<dbReference type="InterPro" id="IPR000235">
    <property type="entry name" value="Ribosomal_uS7"/>
</dbReference>
<keyword evidence="4 7" id="KW-0694">RNA-binding</keyword>
<dbReference type="Pfam" id="PF00177">
    <property type="entry name" value="Ribosomal_S7"/>
    <property type="match status" value="1"/>
</dbReference>
<evidence type="ECO:0000256" key="2">
    <source>
        <dbReference type="ARBA" id="ARBA00022555"/>
    </source>
</evidence>
<dbReference type="GO" id="GO:0006412">
    <property type="term" value="P:translation"/>
    <property type="evidence" value="ECO:0007669"/>
    <property type="project" value="UniProtKB-UniRule"/>
</dbReference>
<evidence type="ECO:0000256" key="5">
    <source>
        <dbReference type="ARBA" id="ARBA00022980"/>
    </source>
</evidence>
<comment type="similarity">
    <text evidence="1 7">Belongs to the universal ribosomal protein uS7 family.</text>
</comment>
<keyword evidence="6 7" id="KW-0687">Ribonucleoprotein</keyword>
<protein>
    <recommendedName>
        <fullName evidence="7">Small ribosomal subunit protein uS7</fullName>
    </recommendedName>
</protein>
<reference evidence="9" key="1">
    <citation type="journal article" date="2015" name="ISME J.">
        <title>Aquifer environment selects for microbial species cohorts in sediment and groundwater.</title>
        <authorList>
            <person name="Hug L.A."/>
            <person name="Thomas B.C."/>
            <person name="Brown C.T."/>
            <person name="Frischkorn K.R."/>
            <person name="Williams K.H."/>
            <person name="Tringe S.G."/>
            <person name="Banfield J.F."/>
        </authorList>
    </citation>
    <scope>NUCLEOTIDE SEQUENCE</scope>
</reference>
<dbReference type="HAMAP" id="MF_00480_B">
    <property type="entry name" value="Ribosomal_uS7_B"/>
    <property type="match status" value="1"/>
</dbReference>
<proteinExistence type="inferred from homology"/>
<dbReference type="PIRSF" id="PIRSF002122">
    <property type="entry name" value="RPS7p_RPS7a_RPS5e_RPS7o"/>
    <property type="match status" value="1"/>
</dbReference>
<dbReference type="Gene3D" id="1.10.455.10">
    <property type="entry name" value="Ribosomal protein S7 domain"/>
    <property type="match status" value="1"/>
</dbReference>
<dbReference type="AlphaFoldDB" id="A0A0H4T0K2"/>
<sequence length="157" mass="17696">MPRRPTVARKSKYEEHLIGTALTLDQFTNKLMHGGKRQLASRILEDAIARCEKQAGRAGVEVMELALRNAMPLIEVKPKRVGGSTYQIPIEVRADRRISLGMRWLIDSARKRNGRSMGEKLAAEFLDAANGIGAAVKRREDTHRMAEANKAFSHFKW</sequence>
<gene>
    <name evidence="7" type="primary">rpsG</name>
</gene>
<accession>A0A0H4T0K2</accession>
<dbReference type="GO" id="GO:0015935">
    <property type="term" value="C:small ribosomal subunit"/>
    <property type="evidence" value="ECO:0007669"/>
    <property type="project" value="InterPro"/>
</dbReference>
<evidence type="ECO:0000256" key="3">
    <source>
        <dbReference type="ARBA" id="ARBA00022730"/>
    </source>
</evidence>
<keyword evidence="2 7" id="KW-0820">tRNA-binding</keyword>
<feature type="domain" description="Small ribosomal subunit protein uS7" evidence="8">
    <location>
        <begin position="7"/>
        <end position="150"/>
    </location>
</feature>
<dbReference type="InterPro" id="IPR005717">
    <property type="entry name" value="Ribosomal_uS7_bac/org-type"/>
</dbReference>